<protein>
    <submittedName>
        <fullName evidence="2">NAD(P)-dependent oxidoreductase</fullName>
    </submittedName>
</protein>
<dbReference type="AlphaFoldDB" id="A0A5A9GUG7"/>
<evidence type="ECO:0000313" key="3">
    <source>
        <dbReference type="Proteomes" id="UP000324927"/>
    </source>
</evidence>
<reference evidence="2 3" key="1">
    <citation type="submission" date="2019-08" db="EMBL/GenBank/DDBJ databases">
        <authorList>
            <person name="Grouzdev D."/>
            <person name="Tikhonova E."/>
            <person name="Kravchenko I."/>
        </authorList>
    </citation>
    <scope>NUCLEOTIDE SEQUENCE [LARGE SCALE GENOMIC DNA]</scope>
    <source>
        <strain evidence="2 3">59b</strain>
    </source>
</reference>
<name>A0A5A9GUG7_AZOLI</name>
<dbReference type="OrthoDB" id="9801056at2"/>
<organism evidence="2 3">
    <name type="scientific">Azospirillum lipoferum</name>
    <dbReference type="NCBI Taxonomy" id="193"/>
    <lineage>
        <taxon>Bacteria</taxon>
        <taxon>Pseudomonadati</taxon>
        <taxon>Pseudomonadota</taxon>
        <taxon>Alphaproteobacteria</taxon>
        <taxon>Rhodospirillales</taxon>
        <taxon>Azospirillaceae</taxon>
        <taxon>Azospirillum</taxon>
    </lineage>
</organism>
<gene>
    <name evidence="2" type="ORF">FZ942_07925</name>
</gene>
<comment type="caution">
    <text evidence="2">The sequence shown here is derived from an EMBL/GenBank/DDBJ whole genome shotgun (WGS) entry which is preliminary data.</text>
</comment>
<dbReference type="InterPro" id="IPR036291">
    <property type="entry name" value="NAD(P)-bd_dom_sf"/>
</dbReference>
<dbReference type="Proteomes" id="UP000324927">
    <property type="component" value="Unassembled WGS sequence"/>
</dbReference>
<keyword evidence="3" id="KW-1185">Reference proteome</keyword>
<feature type="domain" description="NAD-dependent epimerase/dehydratase" evidence="1">
    <location>
        <begin position="4"/>
        <end position="191"/>
    </location>
</feature>
<dbReference type="PANTHER" id="PTHR43245">
    <property type="entry name" value="BIFUNCTIONAL POLYMYXIN RESISTANCE PROTEIN ARNA"/>
    <property type="match status" value="1"/>
</dbReference>
<dbReference type="InterPro" id="IPR050177">
    <property type="entry name" value="Lipid_A_modif_metabolic_enz"/>
</dbReference>
<proteinExistence type="predicted"/>
<dbReference type="RefSeq" id="WP_149230574.1">
    <property type="nucleotide sequence ID" value="NZ_JALJXJ010000001.1"/>
</dbReference>
<accession>A0A5A9GUG7</accession>
<dbReference type="InterPro" id="IPR001509">
    <property type="entry name" value="Epimerase_deHydtase"/>
</dbReference>
<evidence type="ECO:0000259" key="1">
    <source>
        <dbReference type="Pfam" id="PF01370"/>
    </source>
</evidence>
<evidence type="ECO:0000313" key="2">
    <source>
        <dbReference type="EMBL" id="KAA0597029.1"/>
    </source>
</evidence>
<dbReference type="EMBL" id="VTTN01000002">
    <property type="protein sequence ID" value="KAA0597029.1"/>
    <property type="molecule type" value="Genomic_DNA"/>
</dbReference>
<dbReference type="Gene3D" id="3.40.50.720">
    <property type="entry name" value="NAD(P)-binding Rossmann-like Domain"/>
    <property type="match status" value="1"/>
</dbReference>
<dbReference type="PANTHER" id="PTHR43245:SF54">
    <property type="entry name" value="BLL0593 PROTEIN"/>
    <property type="match status" value="1"/>
</dbReference>
<dbReference type="SUPFAM" id="SSF51735">
    <property type="entry name" value="NAD(P)-binding Rossmann-fold domains"/>
    <property type="match status" value="1"/>
</dbReference>
<dbReference type="Pfam" id="PF01370">
    <property type="entry name" value="Epimerase"/>
    <property type="match status" value="1"/>
</dbReference>
<sequence>MTNLVTGSSGHLGEALMRHLRAEGRLADGLDVRPSSFTRHVGSIADRAVLRGCLRGVEVVYHTATLHKPHVKTHSRQQFIDTNLTGTLALLEESVAAGVRAFVFTSTTSAFGDALTPAEGEPAVWITEEVTPVPKNIYGVTKVAAESLCELFARRHGLPVIVLRTSRFFPEPDDDPAVRNLYDTANAQANELLNRRTDLADIVTAHLLAARRAPEIGFGRYIISATTPFTPDDLPALRQDAAAVVRRLFPDAAALYAARGWRLFPSIDRVYVNQRARNDLGWRPHHDFRRMLDSLATGTDFRSPVALVVGSKGYHDEAFAERPYPLNGDGLP</sequence>